<keyword evidence="8" id="KW-1185">Reference proteome</keyword>
<evidence type="ECO:0000259" key="4">
    <source>
        <dbReference type="Pfam" id="PF07261"/>
    </source>
</evidence>
<reference evidence="6 8" key="2">
    <citation type="journal article" date="2020" name="Extremophiles">
        <title>Genomic analysis of Caldalkalibacillus thermarum TA2.A1 reveals aerobic alkaliphilic metabolism and evolutionary hallmarks linking alkaliphilic bacteria and plant life.</title>
        <authorList>
            <person name="de Jong S.I."/>
            <person name="van den Broek M.A."/>
            <person name="Merkel A.Y."/>
            <person name="de la Torre Cortes P."/>
            <person name="Kalamorz F."/>
            <person name="Cook G.M."/>
            <person name="van Loosdrecht M.C.M."/>
            <person name="McMillan D.G.G."/>
        </authorList>
    </citation>
    <scope>NUCLEOTIDE SEQUENCE [LARGE SCALE GENOMIC DNA]</scope>
    <source>
        <strain evidence="6 8">TA2.A1</strain>
    </source>
</reference>
<protein>
    <submittedName>
        <fullName evidence="5">Primosome, DnaD subunit</fullName>
    </submittedName>
    <submittedName>
        <fullName evidence="6">Replication protein</fullName>
    </submittedName>
</protein>
<dbReference type="Gene3D" id="1.10.10.10">
    <property type="entry name" value="Winged helix-like DNA-binding domain superfamily/Winged helix DNA-binding domain"/>
    <property type="match status" value="1"/>
</dbReference>
<dbReference type="NCBIfam" id="TIGR01446">
    <property type="entry name" value="DnaD_dom"/>
    <property type="match status" value="1"/>
</dbReference>
<evidence type="ECO:0000313" key="7">
    <source>
        <dbReference type="Proteomes" id="UP000010716"/>
    </source>
</evidence>
<evidence type="ECO:0000313" key="5">
    <source>
        <dbReference type="EMBL" id="EGL82073.1"/>
    </source>
</evidence>
<dbReference type="PANTHER" id="PTHR37293">
    <property type="entry name" value="PHAGE REPLICATION PROTEIN-RELATED"/>
    <property type="match status" value="1"/>
</dbReference>
<dbReference type="Proteomes" id="UP000010716">
    <property type="component" value="Unassembled WGS sequence"/>
</dbReference>
<proteinExistence type="inferred from homology"/>
<feature type="region of interest" description="Disordered" evidence="2">
    <location>
        <begin position="108"/>
        <end position="164"/>
    </location>
</feature>
<dbReference type="NCBIfam" id="TIGR01610">
    <property type="entry name" value="phage_O_Nterm"/>
    <property type="match status" value="1"/>
</dbReference>
<feature type="domain" description="Bacteriophage lambda Replication protein O N-terminal" evidence="3">
    <location>
        <begin position="6"/>
        <end position="103"/>
    </location>
</feature>
<evidence type="ECO:0000256" key="2">
    <source>
        <dbReference type="SAM" id="MobiDB-lite"/>
    </source>
</evidence>
<dbReference type="InterPro" id="IPR006497">
    <property type="entry name" value="Phage_lambda_VrpO_N"/>
</dbReference>
<dbReference type="OrthoDB" id="1821976at2"/>
<gene>
    <name evidence="5" type="ORF">CathTA2_2436</name>
    <name evidence="6" type="ORF">HUR95_00795</name>
</gene>
<reference evidence="6" key="3">
    <citation type="submission" date="2021-08" db="EMBL/GenBank/DDBJ databases">
        <authorList>
            <person name="de Jong S."/>
            <person name="van den Broek M."/>
            <person name="Merkel A."/>
            <person name="de la Torre Cortes P."/>
            <person name="Kalamorz F."/>
            <person name="Cook G."/>
            <person name="van Loosdrecht M."/>
            <person name="McMillan D."/>
        </authorList>
    </citation>
    <scope>NUCLEOTIDE SEQUENCE</scope>
    <source>
        <strain evidence="6">TA2.A1</strain>
    </source>
</reference>
<name>F5L9D1_CALTT</name>
<dbReference type="Pfam" id="PF07261">
    <property type="entry name" value="DnaB_2"/>
    <property type="match status" value="1"/>
</dbReference>
<dbReference type="RefSeq" id="WP_007505810.1">
    <property type="nucleotide sequence ID" value="NZ_AFCE01000156.1"/>
</dbReference>
<sequence>MANPQKENGYTAIANEILDEVARRKFSGSQFRILMAIWRLTYGFQRKSHAISLNLLVEKTGLNKDTVKQQIKKLYDNKVIVIVKEATFNSPREIGFNKNYDEWLIPRDDTQGDNEHTGGQMTPSGSNATPTGGQSTPPTGGQMTPYRKKKKEINTTTEERPKTENPFAFFEQNFGVITPFVSDEMNFWLDNEHFDEPERVMILAMQEALSNNVRRWSYVNRILIDWSNLGLKRVRDIEAHKVEYKRRTERQRASPRQEITPHYRRA</sequence>
<comment type="similarity">
    <text evidence="1">Belongs to the DnaB/DnaD family.</text>
</comment>
<dbReference type="eggNOG" id="COG3935">
    <property type="taxonomic scope" value="Bacteria"/>
</dbReference>
<evidence type="ECO:0000313" key="6">
    <source>
        <dbReference type="EMBL" id="QZT34010.1"/>
    </source>
</evidence>
<evidence type="ECO:0000313" key="8">
    <source>
        <dbReference type="Proteomes" id="UP000825179"/>
    </source>
</evidence>
<dbReference type="PANTHER" id="PTHR37293:SF5">
    <property type="entry name" value="DNA REPLICATION PROTEIN"/>
    <property type="match status" value="1"/>
</dbReference>
<dbReference type="KEGG" id="cthu:HUR95_00795"/>
<dbReference type="GO" id="GO:0006260">
    <property type="term" value="P:DNA replication"/>
    <property type="evidence" value="ECO:0007669"/>
    <property type="project" value="InterPro"/>
</dbReference>
<dbReference type="Gene3D" id="1.10.10.630">
    <property type="entry name" value="DnaD domain-like"/>
    <property type="match status" value="1"/>
</dbReference>
<dbReference type="Proteomes" id="UP000825179">
    <property type="component" value="Chromosome"/>
</dbReference>
<dbReference type="EMBL" id="AFCE01000156">
    <property type="protein sequence ID" value="EGL82073.1"/>
    <property type="molecule type" value="Genomic_DNA"/>
</dbReference>
<evidence type="ECO:0000256" key="1">
    <source>
        <dbReference type="ARBA" id="ARBA00093462"/>
    </source>
</evidence>
<dbReference type="InterPro" id="IPR006343">
    <property type="entry name" value="DnaB/C_C"/>
</dbReference>
<organism evidence="5 7">
    <name type="scientific">Caldalkalibacillus thermarum (strain TA2.A1)</name>
    <dbReference type="NCBI Taxonomy" id="986075"/>
    <lineage>
        <taxon>Bacteria</taxon>
        <taxon>Bacillati</taxon>
        <taxon>Bacillota</taxon>
        <taxon>Bacilli</taxon>
        <taxon>Bacillales</taxon>
        <taxon>Bacillaceae</taxon>
        <taxon>Caldalkalibacillus</taxon>
    </lineage>
</organism>
<dbReference type="SUPFAM" id="SSF158499">
    <property type="entry name" value="DnaD domain-like"/>
    <property type="match status" value="1"/>
</dbReference>
<dbReference type="InterPro" id="IPR053162">
    <property type="entry name" value="DnaD"/>
</dbReference>
<reference evidence="5 7" key="1">
    <citation type="journal article" date="2011" name="J. Bacteriol.">
        <title>Draft genome sequence of the thermoalkaliphilic Caldalkalibacillus thermarum strain TA2.A1.</title>
        <authorList>
            <person name="Kalamorz F."/>
            <person name="Keis S."/>
            <person name="McMillan D.G."/>
            <person name="Olsson K."/>
            <person name="Stanton J.A."/>
            <person name="Stockwell P."/>
            <person name="Black M.A."/>
            <person name="Klingeman D.M."/>
            <person name="Land M.L."/>
            <person name="Han C.S."/>
            <person name="Martin S.L."/>
            <person name="Becher S.A."/>
            <person name="Peddie C.J."/>
            <person name="Morgan H.W."/>
            <person name="Matthies D."/>
            <person name="Preiss L."/>
            <person name="Meier T."/>
            <person name="Brown S.D."/>
            <person name="Cook G.M."/>
        </authorList>
    </citation>
    <scope>NUCLEOTIDE SEQUENCE [LARGE SCALE GENOMIC DNA]</scope>
    <source>
        <strain evidence="5 7">TA2.A1</strain>
    </source>
</reference>
<evidence type="ECO:0000259" key="3">
    <source>
        <dbReference type="Pfam" id="PF04492"/>
    </source>
</evidence>
<dbReference type="InterPro" id="IPR034829">
    <property type="entry name" value="DnaD-like_sf"/>
</dbReference>
<dbReference type="AlphaFoldDB" id="F5L9D1"/>
<feature type="compositionally biased region" description="Low complexity" evidence="2">
    <location>
        <begin position="129"/>
        <end position="145"/>
    </location>
</feature>
<dbReference type="EMBL" id="CP082237">
    <property type="protein sequence ID" value="QZT34010.1"/>
    <property type="molecule type" value="Genomic_DNA"/>
</dbReference>
<accession>F5L9D1</accession>
<feature type="compositionally biased region" description="Polar residues" evidence="2">
    <location>
        <begin position="117"/>
        <end position="128"/>
    </location>
</feature>
<dbReference type="InterPro" id="IPR036388">
    <property type="entry name" value="WH-like_DNA-bd_sf"/>
</dbReference>
<feature type="domain" description="DnaB/C C-terminal" evidence="4">
    <location>
        <begin position="167"/>
        <end position="240"/>
    </location>
</feature>
<dbReference type="Pfam" id="PF04492">
    <property type="entry name" value="Phage_rep_O"/>
    <property type="match status" value="1"/>
</dbReference>
<feature type="region of interest" description="Disordered" evidence="2">
    <location>
        <begin position="247"/>
        <end position="266"/>
    </location>
</feature>